<evidence type="ECO:0008006" key="4">
    <source>
        <dbReference type="Google" id="ProtNLM"/>
    </source>
</evidence>
<keyword evidence="3" id="KW-1185">Reference proteome</keyword>
<dbReference type="SUPFAM" id="SSF88723">
    <property type="entry name" value="PIN domain-like"/>
    <property type="match status" value="1"/>
</dbReference>
<dbReference type="RefSeq" id="WP_221289702.1">
    <property type="nucleotide sequence ID" value="NZ_AP024597.1"/>
</dbReference>
<dbReference type="CDD" id="cd09873">
    <property type="entry name" value="PIN_Pae0151-like"/>
    <property type="match status" value="1"/>
</dbReference>
<accession>A0A8D5U630</accession>
<organism evidence="2 3">
    <name type="scientific">Stygiolobus caldivivus</name>
    <dbReference type="NCBI Taxonomy" id="2824673"/>
    <lineage>
        <taxon>Archaea</taxon>
        <taxon>Thermoproteota</taxon>
        <taxon>Thermoprotei</taxon>
        <taxon>Sulfolobales</taxon>
        <taxon>Sulfolobaceae</taxon>
        <taxon>Stygiolobus</taxon>
    </lineage>
</organism>
<name>A0A8D5U630_9CREN</name>
<evidence type="ECO:0000313" key="2">
    <source>
        <dbReference type="EMBL" id="BCU69713.1"/>
    </source>
</evidence>
<sequence>MLKGKDWEKLAEYIPNSATLDLAIAETLNAITNAKKRRVVNEEVSEKLLMALNEFSSSMDVYESKYYLSRGFKLAISHNISAYSALYLVLAQELGYKLVSLDQKQVKLAERLGIEAVKLPSS</sequence>
<gene>
    <name evidence="2" type="ORF">KN1_10100</name>
</gene>
<dbReference type="InterPro" id="IPR044153">
    <property type="entry name" value="PIN_Pae0151-like"/>
</dbReference>
<evidence type="ECO:0000313" key="3">
    <source>
        <dbReference type="Proteomes" id="UP000825123"/>
    </source>
</evidence>
<dbReference type="EMBL" id="AP024597">
    <property type="protein sequence ID" value="BCU69713.1"/>
    <property type="molecule type" value="Genomic_DNA"/>
</dbReference>
<dbReference type="AlphaFoldDB" id="A0A8D5U630"/>
<proteinExistence type="predicted"/>
<dbReference type="KEGG" id="csty:KN1_10100"/>
<dbReference type="InterPro" id="IPR029060">
    <property type="entry name" value="PIN-like_dom_sf"/>
</dbReference>
<dbReference type="InterPro" id="IPR051619">
    <property type="entry name" value="TypeII_TA_RNase_PINc/VapC"/>
</dbReference>
<evidence type="ECO:0000256" key="1">
    <source>
        <dbReference type="ARBA" id="ARBA00022842"/>
    </source>
</evidence>
<dbReference type="GeneID" id="66162756"/>
<keyword evidence="1" id="KW-0460">Magnesium</keyword>
<dbReference type="PANTHER" id="PTHR35901:SF1">
    <property type="entry name" value="EXONUCLEASE VAPC9"/>
    <property type="match status" value="1"/>
</dbReference>
<reference evidence="2 3" key="1">
    <citation type="submission" date="2021-04" db="EMBL/GenBank/DDBJ databases">
        <title>Complete genome sequence of Stygiolobus sp. KN-1.</title>
        <authorList>
            <person name="Nakamura K."/>
            <person name="Sakai H."/>
            <person name="Kurosawa N."/>
        </authorList>
    </citation>
    <scope>NUCLEOTIDE SEQUENCE [LARGE SCALE GENOMIC DNA]</scope>
    <source>
        <strain evidence="2 3">KN-1</strain>
    </source>
</reference>
<dbReference type="Proteomes" id="UP000825123">
    <property type="component" value="Chromosome"/>
</dbReference>
<dbReference type="PANTHER" id="PTHR35901">
    <property type="entry name" value="RIBONUCLEASE VAPC3"/>
    <property type="match status" value="1"/>
</dbReference>
<protein>
    <recommendedName>
        <fullName evidence="4">PIN domain-containing protein</fullName>
    </recommendedName>
</protein>
<dbReference type="Gene3D" id="3.40.50.1010">
    <property type="entry name" value="5'-nuclease"/>
    <property type="match status" value="1"/>
</dbReference>